<evidence type="ECO:0000256" key="3">
    <source>
        <dbReference type="ARBA" id="ARBA00022737"/>
    </source>
</evidence>
<dbReference type="InterPro" id="IPR009051">
    <property type="entry name" value="Helical_ferredxn"/>
</dbReference>
<keyword evidence="6" id="KW-0813">Transport</keyword>
<name>A0ABY4CS36_9BACL</name>
<keyword evidence="1 6" id="KW-0004">4Fe-4S</keyword>
<dbReference type="PANTHER" id="PTHR32479:SF17">
    <property type="entry name" value="GLYCOLATE OXIDASE IRON-SULFUR SUBUNIT"/>
    <property type="match status" value="1"/>
</dbReference>
<keyword evidence="4 6" id="KW-0408">Iron</keyword>
<dbReference type="PIRSF" id="PIRSF000139">
    <property type="entry name" value="Glc_ox_4Fe-4S"/>
    <property type="match status" value="1"/>
</dbReference>
<sequence>MDEIMNCMRCGYCLPACPTYRETGKESASPRGRIALMKAVADGMLPVDEEFDHNMYLCLGCRACETACPSGVKYGRLVETARDIIEETIPRSGKVRLAREIPMKWLFPHPKRMRVIGNLLWFYQKSGLQSFMRKSGLLKHFGPMGQMEATLSTFASPKERNSRLKKMIATSPIIDFPSRQEAVAAAVPALVESHEHQPGTRPLRVGLFVGCVMDTVFWHTNQATARVLAAAGCEVIFFSEQTCCGALHAHAGNKADALTLAKQNIQAFEKAGIDVMVNNAGGCGAALKEYDHWFHGDPEWEPRAKRFVEASKDISEILVSLQLPALQSLDAIVTFQDSCHLRHGQKIFNQPRQLLRSIPGITYVELPEADRCCGSAGIYNITNEAMSMQILDKKMQHVRGTKAKYVVTANPGCLLQMRLGIQRAGLQDEMEAIHIVDLIEQALPNLNFVESH</sequence>
<evidence type="ECO:0000256" key="5">
    <source>
        <dbReference type="ARBA" id="ARBA00023014"/>
    </source>
</evidence>
<keyword evidence="3" id="KW-0677">Repeat</keyword>
<dbReference type="PROSITE" id="PS00198">
    <property type="entry name" value="4FE4S_FER_1"/>
    <property type="match status" value="1"/>
</dbReference>
<keyword evidence="9" id="KW-1185">Reference proteome</keyword>
<accession>A0ABY4CS36</accession>
<evidence type="ECO:0000256" key="1">
    <source>
        <dbReference type="ARBA" id="ARBA00022485"/>
    </source>
</evidence>
<evidence type="ECO:0000256" key="6">
    <source>
        <dbReference type="PIRNR" id="PIRNR000139"/>
    </source>
</evidence>
<evidence type="ECO:0000256" key="2">
    <source>
        <dbReference type="ARBA" id="ARBA00022723"/>
    </source>
</evidence>
<dbReference type="EMBL" id="CP089291">
    <property type="protein sequence ID" value="UOF92809.1"/>
    <property type="molecule type" value="Genomic_DNA"/>
</dbReference>
<dbReference type="Pfam" id="PF02754">
    <property type="entry name" value="CCG"/>
    <property type="match status" value="2"/>
</dbReference>
<comment type="catalytic activity">
    <reaction evidence="6">
        <text>(R)-lactate + A = pyruvate + AH2</text>
        <dbReference type="Rhea" id="RHEA:15089"/>
        <dbReference type="ChEBI" id="CHEBI:13193"/>
        <dbReference type="ChEBI" id="CHEBI:15361"/>
        <dbReference type="ChEBI" id="CHEBI:16004"/>
        <dbReference type="ChEBI" id="CHEBI:17499"/>
    </reaction>
</comment>
<comment type="cofactor">
    <cofactor evidence="6">
        <name>[4Fe-4S] cluster</name>
        <dbReference type="ChEBI" id="CHEBI:49883"/>
    </cofactor>
    <text evidence="6">Binds 2 [4Fe-4S] clusters.</text>
</comment>
<evidence type="ECO:0000313" key="9">
    <source>
        <dbReference type="Proteomes" id="UP000830167"/>
    </source>
</evidence>
<keyword evidence="5 6" id="KW-0411">Iron-sulfur</keyword>
<protein>
    <recommendedName>
        <fullName evidence="6">Glycolate oxidase iron-sulfur subunit</fullName>
        <ecNumber evidence="6">1.1.99.14</ecNumber>
    </recommendedName>
</protein>
<dbReference type="InterPro" id="IPR004017">
    <property type="entry name" value="Cys_rich_dom"/>
</dbReference>
<dbReference type="InterPro" id="IPR017900">
    <property type="entry name" value="4Fe4S_Fe_S_CS"/>
</dbReference>
<dbReference type="Pfam" id="PF13183">
    <property type="entry name" value="Fer4_8"/>
    <property type="match status" value="1"/>
</dbReference>
<comment type="catalytic activity">
    <reaction evidence="6">
        <text>glycolate + A = glyoxylate + AH2</text>
        <dbReference type="Rhea" id="RHEA:21264"/>
        <dbReference type="ChEBI" id="CHEBI:13193"/>
        <dbReference type="ChEBI" id="CHEBI:17499"/>
        <dbReference type="ChEBI" id="CHEBI:29805"/>
        <dbReference type="ChEBI" id="CHEBI:36655"/>
        <dbReference type="EC" id="1.1.99.14"/>
    </reaction>
</comment>
<dbReference type="PROSITE" id="PS51379">
    <property type="entry name" value="4FE4S_FER_2"/>
    <property type="match status" value="2"/>
</dbReference>
<evidence type="ECO:0000259" key="7">
    <source>
        <dbReference type="PROSITE" id="PS51379"/>
    </source>
</evidence>
<dbReference type="PANTHER" id="PTHR32479">
    <property type="entry name" value="GLYCOLATE OXIDASE IRON-SULFUR SUBUNIT"/>
    <property type="match status" value="1"/>
</dbReference>
<dbReference type="InterPro" id="IPR017896">
    <property type="entry name" value="4Fe4S_Fe-S-bd"/>
</dbReference>
<keyword evidence="6" id="KW-0249">Electron transport</keyword>
<organism evidence="8 9">
    <name type="scientific">Fodinisporobacter ferrooxydans</name>
    <dbReference type="NCBI Taxonomy" id="2901836"/>
    <lineage>
        <taxon>Bacteria</taxon>
        <taxon>Bacillati</taxon>
        <taxon>Bacillota</taxon>
        <taxon>Bacilli</taxon>
        <taxon>Bacillales</taxon>
        <taxon>Alicyclobacillaceae</taxon>
        <taxon>Fodinisporobacter</taxon>
    </lineage>
</organism>
<dbReference type="RefSeq" id="WP_347439468.1">
    <property type="nucleotide sequence ID" value="NZ_CP089291.1"/>
</dbReference>
<evidence type="ECO:0000313" key="8">
    <source>
        <dbReference type="EMBL" id="UOF92809.1"/>
    </source>
</evidence>
<keyword evidence="2 6" id="KW-0479">Metal-binding</keyword>
<proteinExistence type="predicted"/>
<dbReference type="SUPFAM" id="SSF46548">
    <property type="entry name" value="alpha-helical ferredoxin"/>
    <property type="match status" value="1"/>
</dbReference>
<feature type="domain" description="4Fe-4S ferredoxin-type" evidence="7">
    <location>
        <begin position="1"/>
        <end position="27"/>
    </location>
</feature>
<dbReference type="Proteomes" id="UP000830167">
    <property type="component" value="Chromosome"/>
</dbReference>
<comment type="function">
    <text evidence="6">Component of a complex that catalyzes the oxidation of glycolate to glyoxylate.</text>
</comment>
<feature type="domain" description="4Fe-4S ferredoxin-type" evidence="7">
    <location>
        <begin position="49"/>
        <end position="80"/>
    </location>
</feature>
<gene>
    <name evidence="8" type="ORF">LSG31_08430</name>
</gene>
<dbReference type="Gene3D" id="1.10.1060.10">
    <property type="entry name" value="Alpha-helical ferredoxin"/>
    <property type="match status" value="1"/>
</dbReference>
<dbReference type="InterPro" id="IPR012257">
    <property type="entry name" value="Glc_ox_4Fe-4S"/>
</dbReference>
<reference evidence="8" key="1">
    <citation type="submission" date="2021-12" db="EMBL/GenBank/DDBJ databases">
        <title>Alicyclobacillaceae gen. nov., sp. nov., isolated from chalcocite enrichment system.</title>
        <authorList>
            <person name="Jiang Z."/>
        </authorList>
    </citation>
    <scope>NUCLEOTIDE SEQUENCE</scope>
    <source>
        <strain evidence="8">MYW30-H2</strain>
    </source>
</reference>
<evidence type="ECO:0000256" key="4">
    <source>
        <dbReference type="ARBA" id="ARBA00023004"/>
    </source>
</evidence>
<dbReference type="EC" id="1.1.99.14" evidence="6"/>